<dbReference type="PROSITE" id="PS50878">
    <property type="entry name" value="RT_POL"/>
    <property type="match status" value="1"/>
</dbReference>
<dbReference type="InParanoid" id="A0A672ZCU3"/>
<evidence type="ECO:0000313" key="3">
    <source>
        <dbReference type="Proteomes" id="UP000472271"/>
    </source>
</evidence>
<evidence type="ECO:0000259" key="1">
    <source>
        <dbReference type="PROSITE" id="PS50878"/>
    </source>
</evidence>
<dbReference type="Ensembl" id="ENSSORT00005014704.1">
    <property type="protein sequence ID" value="ENSSORP00005014282.1"/>
    <property type="gene ID" value="ENSSORG00005007317.1"/>
</dbReference>
<organism evidence="2 3">
    <name type="scientific">Sphaeramia orbicularis</name>
    <name type="common">orbiculate cardinalfish</name>
    <dbReference type="NCBI Taxonomy" id="375764"/>
    <lineage>
        <taxon>Eukaryota</taxon>
        <taxon>Metazoa</taxon>
        <taxon>Chordata</taxon>
        <taxon>Craniata</taxon>
        <taxon>Vertebrata</taxon>
        <taxon>Euteleostomi</taxon>
        <taxon>Actinopterygii</taxon>
        <taxon>Neopterygii</taxon>
        <taxon>Teleostei</taxon>
        <taxon>Neoteleostei</taxon>
        <taxon>Acanthomorphata</taxon>
        <taxon>Gobiaria</taxon>
        <taxon>Kurtiformes</taxon>
        <taxon>Apogonoidei</taxon>
        <taxon>Apogonidae</taxon>
        <taxon>Apogoninae</taxon>
        <taxon>Sphaeramia</taxon>
    </lineage>
</organism>
<dbReference type="PANTHER" id="PTHR33332">
    <property type="entry name" value="REVERSE TRANSCRIPTASE DOMAIN-CONTAINING PROTEIN"/>
    <property type="match status" value="1"/>
</dbReference>
<dbReference type="InterPro" id="IPR000477">
    <property type="entry name" value="RT_dom"/>
</dbReference>
<keyword evidence="3" id="KW-1185">Reference proteome</keyword>
<accession>A0A672ZCU3</accession>
<dbReference type="Proteomes" id="UP000472271">
    <property type="component" value="Unassembled WGS sequence"/>
</dbReference>
<protein>
    <recommendedName>
        <fullName evidence="1">Reverse transcriptase domain-containing protein</fullName>
    </recommendedName>
</protein>
<sequence length="296" mass="33535">MLPLGDIIRKHNVSFHSYADDTQIYTSAEPNDVTAIHSITNCLTAMNQWMCRNFLKLNEEKTEILLVGPKAKTEMLTNRMGKLTSWIKPEVTSLGVIIDSDLNFKSHIKKVTKTSFFHLRNIAKVMPVINGKDAEKLVHAFISSRLDYCNALLTGLPKSSTDRLQLIHNSAARLLTKTKKREHITPVLVSLHWLLVTYRIDFKILLLTYKALNGTGPSYIANSLINYVQTRTLRSSNAGLLATPRNITKKMGDAAFTNYAPKLWNTIPKDIREASSLNIFKTKLKTFLFSLAFVRR</sequence>
<name>A0A672ZCU3_9TELE</name>
<dbReference type="AlphaFoldDB" id="A0A672ZCU3"/>
<reference evidence="2" key="2">
    <citation type="submission" date="2025-09" db="UniProtKB">
        <authorList>
            <consortium name="Ensembl"/>
        </authorList>
    </citation>
    <scope>IDENTIFICATION</scope>
</reference>
<proteinExistence type="predicted"/>
<feature type="domain" description="Reverse transcriptase" evidence="1">
    <location>
        <begin position="1"/>
        <end position="98"/>
    </location>
</feature>
<evidence type="ECO:0000313" key="2">
    <source>
        <dbReference type="Ensembl" id="ENSSORP00005014282.1"/>
    </source>
</evidence>
<reference evidence="2" key="1">
    <citation type="submission" date="2025-08" db="UniProtKB">
        <authorList>
            <consortium name="Ensembl"/>
        </authorList>
    </citation>
    <scope>IDENTIFICATION</scope>
</reference>